<evidence type="ECO:0000256" key="9">
    <source>
        <dbReference type="SAM" id="MobiDB-lite"/>
    </source>
</evidence>
<dbReference type="Pfam" id="PF02518">
    <property type="entry name" value="HATPase_c"/>
    <property type="match status" value="1"/>
</dbReference>
<feature type="domain" description="CheW-like" evidence="11">
    <location>
        <begin position="535"/>
        <end position="662"/>
    </location>
</feature>
<feature type="modified residue" description="Phosphohistidine" evidence="8">
    <location>
        <position position="48"/>
    </location>
</feature>
<dbReference type="RefSeq" id="WP_216383815.1">
    <property type="nucleotide sequence ID" value="NZ_JAHLOA010000004.1"/>
</dbReference>
<evidence type="ECO:0000256" key="4">
    <source>
        <dbReference type="ARBA" id="ARBA00022500"/>
    </source>
</evidence>
<evidence type="ECO:0000256" key="7">
    <source>
        <dbReference type="ARBA" id="ARBA00022777"/>
    </source>
</evidence>
<evidence type="ECO:0000259" key="10">
    <source>
        <dbReference type="PROSITE" id="PS50109"/>
    </source>
</evidence>
<feature type="domain" description="Histidine kinase" evidence="10">
    <location>
        <begin position="283"/>
        <end position="533"/>
    </location>
</feature>
<gene>
    <name evidence="13" type="ORF">L0P62_04130</name>
</gene>
<evidence type="ECO:0000256" key="3">
    <source>
        <dbReference type="ARBA" id="ARBA00021495"/>
    </source>
</evidence>
<dbReference type="Pfam" id="PF07194">
    <property type="entry name" value="P2"/>
    <property type="match status" value="1"/>
</dbReference>
<dbReference type="GO" id="GO:0005737">
    <property type="term" value="C:cytoplasm"/>
    <property type="evidence" value="ECO:0007669"/>
    <property type="project" value="InterPro"/>
</dbReference>
<keyword evidence="5 8" id="KW-0597">Phosphoprotein</keyword>
<dbReference type="FunFam" id="3.30.565.10:FF:000016">
    <property type="entry name" value="Chemotaxis protein CheA, putative"/>
    <property type="match status" value="1"/>
</dbReference>
<feature type="region of interest" description="Disordered" evidence="9">
    <location>
        <begin position="253"/>
        <end position="279"/>
    </location>
</feature>
<dbReference type="PROSITE" id="PS50851">
    <property type="entry name" value="CHEW"/>
    <property type="match status" value="1"/>
</dbReference>
<dbReference type="GO" id="GO:0006935">
    <property type="term" value="P:chemotaxis"/>
    <property type="evidence" value="ECO:0007669"/>
    <property type="project" value="UniProtKB-KW"/>
</dbReference>
<reference evidence="13" key="1">
    <citation type="submission" date="2022-01" db="EMBL/GenBank/DDBJ databases">
        <title>Collection of gut derived symbiotic bacterial strains cultured from healthy donors.</title>
        <authorList>
            <person name="Lin H."/>
            <person name="Kohout C."/>
            <person name="Waligurski E."/>
            <person name="Pamer E.G."/>
        </authorList>
    </citation>
    <scope>NUCLEOTIDE SEQUENCE</scope>
    <source>
        <strain evidence="13">MSK.14.39</strain>
    </source>
</reference>
<dbReference type="InterPro" id="IPR002545">
    <property type="entry name" value="CheW-lke_dom"/>
</dbReference>
<dbReference type="Pfam" id="PF01584">
    <property type="entry name" value="CheW"/>
    <property type="match status" value="1"/>
</dbReference>
<feature type="compositionally biased region" description="Basic and acidic residues" evidence="9">
    <location>
        <begin position="253"/>
        <end position="265"/>
    </location>
</feature>
<dbReference type="EMBL" id="JAKNID010000009">
    <property type="protein sequence ID" value="MCG4564631.1"/>
    <property type="molecule type" value="Genomic_DNA"/>
</dbReference>
<dbReference type="InterPro" id="IPR003594">
    <property type="entry name" value="HATPase_dom"/>
</dbReference>
<dbReference type="InterPro" id="IPR008207">
    <property type="entry name" value="Sig_transdc_His_kin_Hpt_dom"/>
</dbReference>
<dbReference type="SMART" id="SM00260">
    <property type="entry name" value="CheW"/>
    <property type="match status" value="1"/>
</dbReference>
<name>A0A9Q4ABJ8_9FIRM</name>
<dbReference type="PANTHER" id="PTHR43395:SF1">
    <property type="entry name" value="CHEMOTAXIS PROTEIN CHEA"/>
    <property type="match status" value="1"/>
</dbReference>
<evidence type="ECO:0000313" key="14">
    <source>
        <dbReference type="Proteomes" id="UP001108123"/>
    </source>
</evidence>
<dbReference type="CDD" id="cd00088">
    <property type="entry name" value="HPT"/>
    <property type="match status" value="1"/>
</dbReference>
<feature type="domain" description="HPt" evidence="12">
    <location>
        <begin position="1"/>
        <end position="105"/>
    </location>
</feature>
<dbReference type="SMART" id="SM00387">
    <property type="entry name" value="HATPase_c"/>
    <property type="match status" value="1"/>
</dbReference>
<evidence type="ECO:0000256" key="6">
    <source>
        <dbReference type="ARBA" id="ARBA00022679"/>
    </source>
</evidence>
<dbReference type="PANTHER" id="PTHR43395">
    <property type="entry name" value="SENSOR HISTIDINE KINASE CHEA"/>
    <property type="match status" value="1"/>
</dbReference>
<comment type="catalytic activity">
    <reaction evidence="1">
        <text>ATP + protein L-histidine = ADP + protein N-phospho-L-histidine.</text>
        <dbReference type="EC" id="2.7.13.3"/>
    </reaction>
</comment>
<dbReference type="Pfam" id="PF01627">
    <property type="entry name" value="Hpt"/>
    <property type="match status" value="1"/>
</dbReference>
<dbReference type="InterPro" id="IPR051315">
    <property type="entry name" value="Bact_Chemotaxis_CheA"/>
</dbReference>
<evidence type="ECO:0000259" key="11">
    <source>
        <dbReference type="PROSITE" id="PS50851"/>
    </source>
</evidence>
<keyword evidence="6" id="KW-0808">Transferase</keyword>
<evidence type="ECO:0000259" key="12">
    <source>
        <dbReference type="PROSITE" id="PS50894"/>
    </source>
</evidence>
<keyword evidence="7" id="KW-0418">Kinase</keyword>
<dbReference type="Proteomes" id="UP001108123">
    <property type="component" value="Unassembled WGS sequence"/>
</dbReference>
<comment type="caution">
    <text evidence="13">The sequence shown here is derived from an EMBL/GenBank/DDBJ whole genome shotgun (WGS) entry which is preliminary data.</text>
</comment>
<evidence type="ECO:0000256" key="1">
    <source>
        <dbReference type="ARBA" id="ARBA00000085"/>
    </source>
</evidence>
<dbReference type="Pfam" id="PF02895">
    <property type="entry name" value="H-kinase_dim"/>
    <property type="match status" value="1"/>
</dbReference>
<dbReference type="PROSITE" id="PS50109">
    <property type="entry name" value="HIS_KIN"/>
    <property type="match status" value="1"/>
</dbReference>
<accession>A0A9Q4ABJ8</accession>
<dbReference type="GO" id="GO:0000155">
    <property type="term" value="F:phosphorelay sensor kinase activity"/>
    <property type="evidence" value="ECO:0007669"/>
    <property type="project" value="InterPro"/>
</dbReference>
<dbReference type="FunFam" id="2.30.30.40:FF:000048">
    <property type="entry name" value="Chemotaxis protein CheA, putative"/>
    <property type="match status" value="1"/>
</dbReference>
<keyword evidence="4" id="KW-0145">Chemotaxis</keyword>
<dbReference type="PROSITE" id="PS50894">
    <property type="entry name" value="HPT"/>
    <property type="match status" value="1"/>
</dbReference>
<dbReference type="CDD" id="cd00731">
    <property type="entry name" value="CheA_reg"/>
    <property type="match status" value="1"/>
</dbReference>
<dbReference type="CDD" id="cd16916">
    <property type="entry name" value="HATPase_CheA-like"/>
    <property type="match status" value="1"/>
</dbReference>
<dbReference type="InterPro" id="IPR004105">
    <property type="entry name" value="CheA-like_dim"/>
</dbReference>
<dbReference type="AlphaFoldDB" id="A0A9Q4ABJ8"/>
<feature type="compositionally biased region" description="Polar residues" evidence="9">
    <location>
        <begin position="270"/>
        <end position="279"/>
    </location>
</feature>
<organism evidence="13 14">
    <name type="scientific">Anaerosalibacter bizertensis</name>
    <dbReference type="NCBI Taxonomy" id="932217"/>
    <lineage>
        <taxon>Bacteria</taxon>
        <taxon>Bacillati</taxon>
        <taxon>Bacillota</taxon>
        <taxon>Tissierellia</taxon>
        <taxon>Tissierellales</taxon>
        <taxon>Sporanaerobacteraceae</taxon>
        <taxon>Anaerosalibacter</taxon>
    </lineage>
</organism>
<dbReference type="InterPro" id="IPR005467">
    <property type="entry name" value="His_kinase_dom"/>
</dbReference>
<evidence type="ECO:0000256" key="2">
    <source>
        <dbReference type="ARBA" id="ARBA00012438"/>
    </source>
</evidence>
<evidence type="ECO:0000256" key="5">
    <source>
        <dbReference type="ARBA" id="ARBA00022553"/>
    </source>
</evidence>
<evidence type="ECO:0000256" key="8">
    <source>
        <dbReference type="PROSITE-ProRule" id="PRU00110"/>
    </source>
</evidence>
<dbReference type="SMART" id="SM00073">
    <property type="entry name" value="HPT"/>
    <property type="match status" value="1"/>
</dbReference>
<dbReference type="SMART" id="SM01231">
    <property type="entry name" value="H-kinase_dim"/>
    <property type="match status" value="1"/>
</dbReference>
<proteinExistence type="predicted"/>
<dbReference type="InterPro" id="IPR010808">
    <property type="entry name" value="CheA_P2-bd"/>
</dbReference>
<evidence type="ECO:0000313" key="13">
    <source>
        <dbReference type="EMBL" id="MCG4564631.1"/>
    </source>
</evidence>
<dbReference type="EC" id="2.7.13.3" evidence="2"/>
<sequence length="662" mass="75098">MDLDINQYLDIFVEESKEHLESMNDILLELEKDTDNKDLLNELFRISHTLKGMAGTMGFTNMANLTHDMEDVLQAIRSDEIKINTDIVDILFECLDSLEFSTNYVSENRKEDGNDHLELIGKLKDLLNGDKEQSNEKNEFKGTEKYDEYVINAAKQAKEKGLDSYKIYIRLSEDCMLKSARAFIIFNTIESFSEIIYSYPSVEDIEDEKFDLEFSLVIVTDHKKEEIKEEIEKISEIDEVNIGPVEMDLTKKQVNKKEKSKKSIDKNNVNRKSTSNNMAKTNRVGKTVRVDIDRLDTLMNLVSELIIIKTRMEDMSGTTSKEDMNEAIEYLERITTNLHDAVMKVRMVPIERVFNRFPRMVRDLSKELDKEINLEMSGEETEVDRTVIDEIGDPLIHLIRNSIDHGIEHPDERIKLGKDKEGTVKLKAYPDGNNVVIEVEDDGAGIDHEKVKKKAIEKEIITEQDAEILTKEESVELLFKAGFSTSDIVSDVSGRGVGLDVVKSKIESINGSIEVETFQGKGTRFIIRIPLTLAIIQGLLVKLGEEIYAIPLSSISEITILESEKIRKVQGQEIILYRDKTLPIVRLNSLVGIEDKNMDELTVVIVRKGDKQAGLIVDDLIGQQEIVIKPLGKFLSNIKYLAGATILGNGKISLILDVNSLF</sequence>
<protein>
    <recommendedName>
        <fullName evidence="3">Chemotaxis protein CheA</fullName>
        <ecNumber evidence="2">2.7.13.3</ecNumber>
    </recommendedName>
</protein>
<keyword evidence="14" id="KW-1185">Reference proteome</keyword>